<reference evidence="1 2" key="1">
    <citation type="journal article" date="2019" name="Sci. Rep.">
        <title>Orb-weaving spider Araneus ventricosus genome elucidates the spidroin gene catalogue.</title>
        <authorList>
            <person name="Kono N."/>
            <person name="Nakamura H."/>
            <person name="Ohtoshi R."/>
            <person name="Moran D.A.P."/>
            <person name="Shinohara A."/>
            <person name="Yoshida Y."/>
            <person name="Fujiwara M."/>
            <person name="Mori M."/>
            <person name="Tomita M."/>
            <person name="Arakawa K."/>
        </authorList>
    </citation>
    <scope>NUCLEOTIDE SEQUENCE [LARGE SCALE GENOMIC DNA]</scope>
</reference>
<protein>
    <submittedName>
        <fullName evidence="1">Uncharacterized protein</fullName>
    </submittedName>
</protein>
<proteinExistence type="predicted"/>
<keyword evidence="2" id="KW-1185">Reference proteome</keyword>
<dbReference type="EMBL" id="BGPR01000355">
    <property type="protein sequence ID" value="GBM15136.1"/>
    <property type="molecule type" value="Genomic_DNA"/>
</dbReference>
<name>A0A4Y2DGI5_ARAVE</name>
<sequence length="83" mass="9512">MSRACLISAFVEGFSSTHSLSTFIAHKQLGKFPSLLVWQLLECPRQWTPTLHTPPFAYLQEVQRKLSTVTCLPAEWTTFKERS</sequence>
<comment type="caution">
    <text evidence="1">The sequence shown here is derived from an EMBL/GenBank/DDBJ whole genome shotgun (WGS) entry which is preliminary data.</text>
</comment>
<dbReference type="AlphaFoldDB" id="A0A4Y2DGI5"/>
<evidence type="ECO:0000313" key="1">
    <source>
        <dbReference type="EMBL" id="GBM15136.1"/>
    </source>
</evidence>
<gene>
    <name evidence="1" type="ORF">AVEN_242176_1</name>
</gene>
<dbReference type="Proteomes" id="UP000499080">
    <property type="component" value="Unassembled WGS sequence"/>
</dbReference>
<evidence type="ECO:0000313" key="2">
    <source>
        <dbReference type="Proteomes" id="UP000499080"/>
    </source>
</evidence>
<accession>A0A4Y2DGI5</accession>
<organism evidence="1 2">
    <name type="scientific">Araneus ventricosus</name>
    <name type="common">Orbweaver spider</name>
    <name type="synonym">Epeira ventricosa</name>
    <dbReference type="NCBI Taxonomy" id="182803"/>
    <lineage>
        <taxon>Eukaryota</taxon>
        <taxon>Metazoa</taxon>
        <taxon>Ecdysozoa</taxon>
        <taxon>Arthropoda</taxon>
        <taxon>Chelicerata</taxon>
        <taxon>Arachnida</taxon>
        <taxon>Araneae</taxon>
        <taxon>Araneomorphae</taxon>
        <taxon>Entelegynae</taxon>
        <taxon>Araneoidea</taxon>
        <taxon>Araneidae</taxon>
        <taxon>Araneus</taxon>
    </lineage>
</organism>